<dbReference type="GO" id="GO:0006352">
    <property type="term" value="P:DNA-templated transcription initiation"/>
    <property type="evidence" value="ECO:0007669"/>
    <property type="project" value="InterPro"/>
</dbReference>
<dbReference type="Proteomes" id="UP000218387">
    <property type="component" value="Chromosome"/>
</dbReference>
<dbReference type="InterPro" id="IPR013325">
    <property type="entry name" value="RNA_pol_sigma_r2"/>
</dbReference>
<dbReference type="NCBIfam" id="TIGR02937">
    <property type="entry name" value="sigma70-ECF"/>
    <property type="match status" value="1"/>
</dbReference>
<feature type="domain" description="RNA polymerase sigma-70 region 4" evidence="6">
    <location>
        <begin position="159"/>
        <end position="207"/>
    </location>
</feature>
<dbReference type="GO" id="GO:0003677">
    <property type="term" value="F:DNA binding"/>
    <property type="evidence" value="ECO:0007669"/>
    <property type="project" value="UniProtKB-KW"/>
</dbReference>
<sequence length="210" mass="24092">MNQYKEIDDLVEAYKKGQEYPKNSPERENAKVAGEMLIITFKPLVLSVMSKFQVPDEQFEDGFQDGLLAFMKGLERFDPERGAAFNAFIRTHLCQYYRKWKSGRFNLSVTAKKRLDDKAPGTQGFTFADTLADEAPGPENCFIWKKENESNQRKLAKGLSRLTIKQREVINDHYTSGLSLREIADKQGKAHQSVCETHTAALKKLKKFFE</sequence>
<dbReference type="InterPro" id="IPR013324">
    <property type="entry name" value="RNA_pol_sigma_r3/r4-like"/>
</dbReference>
<proteinExistence type="predicted"/>
<evidence type="ECO:0000256" key="3">
    <source>
        <dbReference type="ARBA" id="ARBA00023125"/>
    </source>
</evidence>
<evidence type="ECO:0000313" key="8">
    <source>
        <dbReference type="Proteomes" id="UP000218387"/>
    </source>
</evidence>
<evidence type="ECO:0000256" key="4">
    <source>
        <dbReference type="ARBA" id="ARBA00023163"/>
    </source>
</evidence>
<name>A0A4P9C6Z0_EUBML</name>
<accession>A0A4P9C6Z0</accession>
<dbReference type="Pfam" id="PF04545">
    <property type="entry name" value="Sigma70_r4"/>
    <property type="match status" value="1"/>
</dbReference>
<dbReference type="PANTHER" id="PTHR30385">
    <property type="entry name" value="SIGMA FACTOR F FLAGELLAR"/>
    <property type="match status" value="1"/>
</dbReference>
<keyword evidence="3" id="KW-0238">DNA-binding</keyword>
<dbReference type="RefSeq" id="WP_096920464.1">
    <property type="nucleotide sequence ID" value="NZ_CABJDW020000003.1"/>
</dbReference>
<evidence type="ECO:0000313" key="7">
    <source>
        <dbReference type="EMBL" id="QCT71190.1"/>
    </source>
</evidence>
<dbReference type="Gene3D" id="1.20.140.160">
    <property type="match status" value="1"/>
</dbReference>
<dbReference type="Gene3D" id="1.20.120.1810">
    <property type="match status" value="1"/>
</dbReference>
<dbReference type="InterPro" id="IPR014284">
    <property type="entry name" value="RNA_pol_sigma-70_dom"/>
</dbReference>
<evidence type="ECO:0000256" key="2">
    <source>
        <dbReference type="ARBA" id="ARBA00023082"/>
    </source>
</evidence>
<evidence type="ECO:0000259" key="6">
    <source>
        <dbReference type="Pfam" id="PF04545"/>
    </source>
</evidence>
<keyword evidence="1" id="KW-0805">Transcription regulation</keyword>
<dbReference type="SUPFAM" id="SSF88659">
    <property type="entry name" value="Sigma3 and sigma4 domains of RNA polymerase sigma factors"/>
    <property type="match status" value="1"/>
</dbReference>
<dbReference type="KEGG" id="emt:CPZ25_007570"/>
<gene>
    <name evidence="7" type="ORF">CPZ25_007570</name>
</gene>
<dbReference type="InterPro" id="IPR007630">
    <property type="entry name" value="RNA_pol_sigma70_r4"/>
</dbReference>
<evidence type="ECO:0000256" key="1">
    <source>
        <dbReference type="ARBA" id="ARBA00023015"/>
    </source>
</evidence>
<keyword evidence="8" id="KW-1185">Reference proteome</keyword>
<dbReference type="InterPro" id="IPR007627">
    <property type="entry name" value="RNA_pol_sigma70_r2"/>
</dbReference>
<evidence type="ECO:0000259" key="5">
    <source>
        <dbReference type="Pfam" id="PF04542"/>
    </source>
</evidence>
<dbReference type="Pfam" id="PF04542">
    <property type="entry name" value="Sigma70_r2"/>
    <property type="match status" value="1"/>
</dbReference>
<dbReference type="AlphaFoldDB" id="A0A4P9C6Z0"/>
<reference evidence="7 8" key="1">
    <citation type="submission" date="2018-05" db="EMBL/GenBank/DDBJ databases">
        <title>Genome comparison of Eubacterium sp.</title>
        <authorList>
            <person name="Feng Y."/>
            <person name="Sanchez-Andrea I."/>
            <person name="Stams A.J.M."/>
            <person name="De Vos W.M."/>
        </authorList>
    </citation>
    <scope>NUCLEOTIDE SEQUENCE [LARGE SCALE GENOMIC DNA]</scope>
    <source>
        <strain evidence="7 8">YI</strain>
    </source>
</reference>
<organism evidence="7 8">
    <name type="scientific">Eubacterium maltosivorans</name>
    <dbReference type="NCBI Taxonomy" id="2041044"/>
    <lineage>
        <taxon>Bacteria</taxon>
        <taxon>Bacillati</taxon>
        <taxon>Bacillota</taxon>
        <taxon>Clostridia</taxon>
        <taxon>Eubacteriales</taxon>
        <taxon>Eubacteriaceae</taxon>
        <taxon>Eubacterium</taxon>
    </lineage>
</organism>
<feature type="domain" description="RNA polymerase sigma-70 region 2" evidence="5">
    <location>
        <begin position="39"/>
        <end position="91"/>
    </location>
</feature>
<keyword evidence="2" id="KW-0731">Sigma factor</keyword>
<keyword evidence="4" id="KW-0804">Transcription</keyword>
<dbReference type="GO" id="GO:0016987">
    <property type="term" value="F:sigma factor activity"/>
    <property type="evidence" value="ECO:0007669"/>
    <property type="project" value="UniProtKB-KW"/>
</dbReference>
<dbReference type="EMBL" id="CP029487">
    <property type="protein sequence ID" value="QCT71190.1"/>
    <property type="molecule type" value="Genomic_DNA"/>
</dbReference>
<protein>
    <submittedName>
        <fullName evidence="7">Sigma-70 family RNA polymerase sigma factor</fullName>
    </submittedName>
</protein>
<dbReference type="SUPFAM" id="SSF88946">
    <property type="entry name" value="Sigma2 domain of RNA polymerase sigma factors"/>
    <property type="match status" value="1"/>
</dbReference>